<accession>A0ABY7ESM6</accession>
<dbReference type="Pfam" id="PF00092">
    <property type="entry name" value="VWA"/>
    <property type="match status" value="4"/>
</dbReference>
<dbReference type="InterPro" id="IPR000884">
    <property type="entry name" value="TSP1_rpt"/>
</dbReference>
<dbReference type="InterPro" id="IPR036383">
    <property type="entry name" value="TSP1_rpt_sf"/>
</dbReference>
<reference evidence="4" key="1">
    <citation type="submission" date="2022-11" db="EMBL/GenBank/DDBJ databases">
        <title>Centuries of genome instability and evolution in soft-shell clam transmissible cancer (bioRxiv).</title>
        <authorList>
            <person name="Hart S.F.M."/>
            <person name="Yonemitsu M.A."/>
            <person name="Giersch R.M."/>
            <person name="Beal B.F."/>
            <person name="Arriagada G."/>
            <person name="Davis B.W."/>
            <person name="Ostrander E.A."/>
            <person name="Goff S.P."/>
            <person name="Metzger M.J."/>
        </authorList>
    </citation>
    <scope>NUCLEOTIDE SEQUENCE</scope>
    <source>
        <strain evidence="4">MELC-2E11</strain>
        <tissue evidence="4">Siphon/mantle</tissue>
    </source>
</reference>
<feature type="region of interest" description="Disordered" evidence="1">
    <location>
        <begin position="414"/>
        <end position="434"/>
    </location>
</feature>
<proteinExistence type="predicted"/>
<dbReference type="PROSITE" id="PS50092">
    <property type="entry name" value="TSP1"/>
    <property type="match status" value="1"/>
</dbReference>
<dbReference type="CDD" id="cd01450">
    <property type="entry name" value="vWFA_subfamily_ECM"/>
    <property type="match status" value="2"/>
</dbReference>
<evidence type="ECO:0000256" key="2">
    <source>
        <dbReference type="SAM" id="SignalP"/>
    </source>
</evidence>
<feature type="domain" description="VWFA" evidence="3">
    <location>
        <begin position="463"/>
        <end position="638"/>
    </location>
</feature>
<dbReference type="InterPro" id="IPR002035">
    <property type="entry name" value="VWF_A"/>
</dbReference>
<dbReference type="CDD" id="cd01472">
    <property type="entry name" value="vWA_collagen"/>
    <property type="match status" value="2"/>
</dbReference>
<dbReference type="PANTHER" id="PTHR24020">
    <property type="entry name" value="COLLAGEN ALPHA"/>
    <property type="match status" value="1"/>
</dbReference>
<dbReference type="PRINTS" id="PR00453">
    <property type="entry name" value="VWFADOMAIN"/>
</dbReference>
<dbReference type="Gene3D" id="3.40.50.410">
    <property type="entry name" value="von Willebrand factor, type A domain"/>
    <property type="match status" value="4"/>
</dbReference>
<keyword evidence="5" id="KW-1185">Reference proteome</keyword>
<gene>
    <name evidence="4" type="ORF">MAR_027138</name>
</gene>
<organism evidence="4 5">
    <name type="scientific">Mya arenaria</name>
    <name type="common">Soft-shell clam</name>
    <dbReference type="NCBI Taxonomy" id="6604"/>
    <lineage>
        <taxon>Eukaryota</taxon>
        <taxon>Metazoa</taxon>
        <taxon>Spiralia</taxon>
        <taxon>Lophotrochozoa</taxon>
        <taxon>Mollusca</taxon>
        <taxon>Bivalvia</taxon>
        <taxon>Autobranchia</taxon>
        <taxon>Heteroconchia</taxon>
        <taxon>Euheterodonta</taxon>
        <taxon>Imparidentia</taxon>
        <taxon>Neoheterodontei</taxon>
        <taxon>Myida</taxon>
        <taxon>Myoidea</taxon>
        <taxon>Myidae</taxon>
        <taxon>Mya</taxon>
    </lineage>
</organism>
<feature type="chain" id="PRO_5046133348" evidence="2">
    <location>
        <begin position="21"/>
        <end position="957"/>
    </location>
</feature>
<dbReference type="Gene3D" id="2.20.100.10">
    <property type="entry name" value="Thrombospondin type-1 (TSP1) repeat"/>
    <property type="match status" value="1"/>
</dbReference>
<protein>
    <submittedName>
        <fullName evidence="4">CO6A3-like protein</fullName>
    </submittedName>
</protein>
<evidence type="ECO:0000313" key="4">
    <source>
        <dbReference type="EMBL" id="WAR12958.1"/>
    </source>
</evidence>
<dbReference type="Proteomes" id="UP001164746">
    <property type="component" value="Chromosome 8"/>
</dbReference>
<dbReference type="Pfam" id="PF00090">
    <property type="entry name" value="TSP_1"/>
    <property type="match status" value="1"/>
</dbReference>
<evidence type="ECO:0000259" key="3">
    <source>
        <dbReference type="PROSITE" id="PS50234"/>
    </source>
</evidence>
<dbReference type="EMBL" id="CP111019">
    <property type="protein sequence ID" value="WAR12958.1"/>
    <property type="molecule type" value="Genomic_DNA"/>
</dbReference>
<dbReference type="SMART" id="SM00327">
    <property type="entry name" value="VWA"/>
    <property type="match status" value="4"/>
</dbReference>
<dbReference type="PANTHER" id="PTHR24020:SF20">
    <property type="entry name" value="PH DOMAIN-CONTAINING PROTEIN"/>
    <property type="match status" value="1"/>
</dbReference>
<feature type="signal peptide" evidence="2">
    <location>
        <begin position="1"/>
        <end position="20"/>
    </location>
</feature>
<feature type="non-terminal residue" evidence="4">
    <location>
        <position position="1"/>
    </location>
</feature>
<evidence type="ECO:0000256" key="1">
    <source>
        <dbReference type="SAM" id="MobiDB-lite"/>
    </source>
</evidence>
<name>A0ABY7ESM6_MYAAR</name>
<feature type="domain" description="VWFA" evidence="3">
    <location>
        <begin position="266"/>
        <end position="424"/>
    </location>
</feature>
<dbReference type="SUPFAM" id="SSF82895">
    <property type="entry name" value="TSP-1 type 1 repeat"/>
    <property type="match status" value="1"/>
</dbReference>
<feature type="domain" description="VWFA" evidence="3">
    <location>
        <begin position="35"/>
        <end position="183"/>
    </location>
</feature>
<dbReference type="SMART" id="SM00209">
    <property type="entry name" value="TSP1"/>
    <property type="match status" value="1"/>
</dbReference>
<sequence length="957" mass="101481">MNRLYILAFVAFLVNGRTDGAATQPPSNCGSNPADIVFLLDSSGSVGDANFKKQLDFVGHFAQTFDIGPRNTQIGVVTFATNPHNEFNLNTYSDKHDLTQAIHGIHYISGGTRTDRALKYVEANSFTHAAGDRAGVANILIVMTDGKSNVPVETIFAIGIGSGVDKAELQTIATDSHHVFEVSIDGAWTTWGSYSPCTKSCGSGTQFRERSCTNPRPANGGADCTGNARENHACNTAACPTAPPPTTTVQTLPPATMATGCVEPADIVFILDASGSVGASNFQKMLGFVNTLVDGFPIGPTQTHIGLLTFDTKVYNQFHLNKYNDKTAIKNAVTSTQYTSGTTHTAEAIKYARETSFSAANGMRANVAKVAIIVTDGKSNNAAATASEAASLRAHGITVFAVGVGAGAQQSELNSMATDPDSSHWTISTTSPTSRPRCHTRLKVVTLPPTTPAPKADCQAQADIMFLLDSSGSVGSPNFQTMKGFVHDMMNSFNIGPNAVQVGVDTFQTSVKAEFYMNTYQDRTSVQQAINNIAYHSGLTHTGEALRFMHTDSFSAAHGDRANVPNIAIVVTDGQSNNPTLTAAEAKAARDAGITILAIGVGHGVERSELNEIASDPDSTHVFTADSFSALSSLNALLSTKACEVSKPHAQPHTAPNCAAKADVAFILDSSGSIGATNYQKMLQFVRDVTSKFDVGPDKVRIATEIFSDRTFPQFNLNRCLHSPRQSEKSMSDKNIRIICTRLRKYGYTTQQQDAYTTIFNQNNGDRPGIPNIAIVVTDGRSTNRPNTLAEAQKLRNSGVQVFAVGVGGGVDTSELNAIASDPDSSHVGVTAPPPCLDKLVDCNQYPVTSCTGQCPIYYNMPPQCTLVKKSGGCCLEPVCQFKGTHLTTNGQSTGTYNGMGACAHYDSVPSECHLETQAGKCCAEPVCTFNKQYGHFIGTGTVSGKGTDGTPTPGPN</sequence>
<keyword evidence="2" id="KW-0732">Signal</keyword>
<dbReference type="InterPro" id="IPR050525">
    <property type="entry name" value="ECM_Assembly_Org"/>
</dbReference>
<feature type="domain" description="VWFA" evidence="3">
    <location>
        <begin position="663"/>
        <end position="844"/>
    </location>
</feature>
<dbReference type="PROSITE" id="PS50234">
    <property type="entry name" value="VWFA"/>
    <property type="match status" value="4"/>
</dbReference>
<dbReference type="SUPFAM" id="SSF53300">
    <property type="entry name" value="vWA-like"/>
    <property type="match status" value="4"/>
</dbReference>
<evidence type="ECO:0000313" key="5">
    <source>
        <dbReference type="Proteomes" id="UP001164746"/>
    </source>
</evidence>
<dbReference type="InterPro" id="IPR036465">
    <property type="entry name" value="vWFA_dom_sf"/>
</dbReference>